<dbReference type="Gene3D" id="3.40.1660.10">
    <property type="entry name" value="EreA-like (biosynthetic domain)"/>
    <property type="match status" value="1"/>
</dbReference>
<dbReference type="Gene3D" id="3.30.1870.10">
    <property type="entry name" value="EreA-like, domain 2"/>
    <property type="match status" value="1"/>
</dbReference>
<dbReference type="GO" id="GO:0046677">
    <property type="term" value="P:response to antibiotic"/>
    <property type="evidence" value="ECO:0007669"/>
    <property type="project" value="InterPro"/>
</dbReference>
<dbReference type="InterPro" id="IPR052036">
    <property type="entry name" value="Hydrolase/PRTase-associated"/>
</dbReference>
<dbReference type="InterPro" id="IPR007815">
    <property type="entry name" value="Emycin_Estase"/>
</dbReference>
<dbReference type="EMBL" id="SFCC01000001">
    <property type="protein sequence ID" value="RZQ65956.1"/>
    <property type="molecule type" value="Genomic_DNA"/>
</dbReference>
<reference evidence="1 2" key="1">
    <citation type="submission" date="2019-02" db="EMBL/GenBank/DDBJ databases">
        <title>Draft genome sequence of Amycolatopsis sp. 8-3EHSu isolated from roots of Suaeda maritima.</title>
        <authorList>
            <person name="Duangmal K."/>
            <person name="Chantavorakit T."/>
        </authorList>
    </citation>
    <scope>NUCLEOTIDE SEQUENCE [LARGE SCALE GENOMIC DNA]</scope>
    <source>
        <strain evidence="1 2">8-3EHSu</strain>
    </source>
</reference>
<dbReference type="Proteomes" id="UP000292003">
    <property type="component" value="Unassembled WGS sequence"/>
</dbReference>
<evidence type="ECO:0000313" key="1">
    <source>
        <dbReference type="EMBL" id="RZQ65956.1"/>
    </source>
</evidence>
<keyword evidence="2" id="KW-1185">Reference proteome</keyword>
<dbReference type="CDD" id="cd14728">
    <property type="entry name" value="Ere-like"/>
    <property type="match status" value="1"/>
</dbReference>
<evidence type="ECO:0000313" key="2">
    <source>
        <dbReference type="Proteomes" id="UP000292003"/>
    </source>
</evidence>
<dbReference type="OrthoDB" id="4329964at2"/>
<gene>
    <name evidence="1" type="ORF">EWH70_02490</name>
</gene>
<dbReference type="Pfam" id="PF05139">
    <property type="entry name" value="Erythro_esteras"/>
    <property type="match status" value="1"/>
</dbReference>
<sequence length="392" mass="40558">MSALDGIGRQAGEPESLHRALDELLATRPALLALGEPAHGIEAFLTLRNEILAHLVERGYRSITLETDVLAASAVDDYVGGGAADIGTVLATGFSHGFGALPGNRALVEWLREYNAGRAPADRVRFHGFDAPGEFSGVPSPREALHHVLGYLPAAARPGSAGDVDSLLGDEAAWREEAAMFDPSASIGGSGRVRALRVVADDLASVLSRAESVLRPADPAAYDRAVTHLRTARGLLRYHAAMAGRGPDRVATLMSLRAETMAANLRAIVAGEQGRGPGLVFAHNGILQRAPIDPPGGEDMTWPSAGGLVGHTLGERYAFVATDTGGVPGTFQGALAEATTGGRALFPARELLAALPPSAGAGEPIMRGHLPLTPGELRGAAAVIFVTGAVTL</sequence>
<dbReference type="SUPFAM" id="SSF159501">
    <property type="entry name" value="EreA/ChaN-like"/>
    <property type="match status" value="1"/>
</dbReference>
<dbReference type="PANTHER" id="PTHR31299:SF0">
    <property type="entry name" value="ESTERASE, PUTATIVE (AFU_ORTHOLOGUE AFUA_1G05850)-RELATED"/>
    <property type="match status" value="1"/>
</dbReference>
<comment type="caution">
    <text evidence="1">The sequence shown here is derived from an EMBL/GenBank/DDBJ whole genome shotgun (WGS) entry which is preliminary data.</text>
</comment>
<dbReference type="RefSeq" id="WP_130473525.1">
    <property type="nucleotide sequence ID" value="NZ_SFCC01000001.1"/>
</dbReference>
<dbReference type="PANTHER" id="PTHR31299">
    <property type="entry name" value="ESTERASE, PUTATIVE (AFU_ORTHOLOGUE AFUA_1G05850)-RELATED"/>
    <property type="match status" value="1"/>
</dbReference>
<name>A0A4Q7JFF6_9PSEU</name>
<protein>
    <submittedName>
        <fullName evidence="1">Erythromycin esterase family protein</fullName>
    </submittedName>
</protein>
<dbReference type="AlphaFoldDB" id="A0A4Q7JFF6"/>
<dbReference type="Gene3D" id="1.20.1440.30">
    <property type="entry name" value="Biosynthetic Protein domain"/>
    <property type="match status" value="1"/>
</dbReference>
<organism evidence="1 2">
    <name type="scientific">Amycolatopsis suaedae</name>
    <dbReference type="NCBI Taxonomy" id="2510978"/>
    <lineage>
        <taxon>Bacteria</taxon>
        <taxon>Bacillati</taxon>
        <taxon>Actinomycetota</taxon>
        <taxon>Actinomycetes</taxon>
        <taxon>Pseudonocardiales</taxon>
        <taxon>Pseudonocardiaceae</taxon>
        <taxon>Amycolatopsis</taxon>
    </lineage>
</organism>
<proteinExistence type="predicted"/>
<accession>A0A4Q7JFF6</accession>